<dbReference type="AlphaFoldDB" id="A0A4Y7SDH4"/>
<gene>
    <name evidence="1" type="ORF">FA13DRAFT_1802296</name>
</gene>
<dbReference type="EMBL" id="QPFP01000193">
    <property type="protein sequence ID" value="TEB19411.1"/>
    <property type="molecule type" value="Genomic_DNA"/>
</dbReference>
<organism evidence="1 2">
    <name type="scientific">Coprinellus micaceus</name>
    <name type="common">Glistening ink-cap mushroom</name>
    <name type="synonym">Coprinus micaceus</name>
    <dbReference type="NCBI Taxonomy" id="71717"/>
    <lineage>
        <taxon>Eukaryota</taxon>
        <taxon>Fungi</taxon>
        <taxon>Dikarya</taxon>
        <taxon>Basidiomycota</taxon>
        <taxon>Agaricomycotina</taxon>
        <taxon>Agaricomycetes</taxon>
        <taxon>Agaricomycetidae</taxon>
        <taxon>Agaricales</taxon>
        <taxon>Agaricineae</taxon>
        <taxon>Psathyrellaceae</taxon>
        <taxon>Coprinellus</taxon>
    </lineage>
</organism>
<protein>
    <submittedName>
        <fullName evidence="1">Uncharacterized protein</fullName>
    </submittedName>
</protein>
<sequence>MQLRFGPADRSARADARLHFVQRNLGNFAGAVSMAPYTDEAAIAMSTSMEEAEQMGLFSCVKGCLIGTGCSSTRIVSVAVHPGFEDHPRNIDLYVEMYIEPNLSAVPRVVKLEETSYHCVRRYPYDSAMDQPFFWTIYFISKERQTSMRLPRNNLFDTFKIRDPGQFGIPGVVVSGNILVVKADRRGLVQDVLERDLFFVERLLYSFFEDDAYVHGRGYRLIVTSNPLIRPESPSRAKWYSGGRGWA</sequence>
<accession>A0A4Y7SDH4</accession>
<comment type="caution">
    <text evidence="1">The sequence shown here is derived from an EMBL/GenBank/DDBJ whole genome shotgun (WGS) entry which is preliminary data.</text>
</comment>
<name>A0A4Y7SDH4_COPMI</name>
<dbReference type="OrthoDB" id="3054083at2759"/>
<proteinExistence type="predicted"/>
<keyword evidence="2" id="KW-1185">Reference proteome</keyword>
<dbReference type="Proteomes" id="UP000298030">
    <property type="component" value="Unassembled WGS sequence"/>
</dbReference>
<reference evidence="1 2" key="1">
    <citation type="journal article" date="2019" name="Nat. Ecol. Evol.">
        <title>Megaphylogeny resolves global patterns of mushroom evolution.</title>
        <authorList>
            <person name="Varga T."/>
            <person name="Krizsan K."/>
            <person name="Foldi C."/>
            <person name="Dima B."/>
            <person name="Sanchez-Garcia M."/>
            <person name="Sanchez-Ramirez S."/>
            <person name="Szollosi G.J."/>
            <person name="Szarkandi J.G."/>
            <person name="Papp V."/>
            <person name="Albert L."/>
            <person name="Andreopoulos W."/>
            <person name="Angelini C."/>
            <person name="Antonin V."/>
            <person name="Barry K.W."/>
            <person name="Bougher N.L."/>
            <person name="Buchanan P."/>
            <person name="Buyck B."/>
            <person name="Bense V."/>
            <person name="Catcheside P."/>
            <person name="Chovatia M."/>
            <person name="Cooper J."/>
            <person name="Damon W."/>
            <person name="Desjardin D."/>
            <person name="Finy P."/>
            <person name="Geml J."/>
            <person name="Haridas S."/>
            <person name="Hughes K."/>
            <person name="Justo A."/>
            <person name="Karasinski D."/>
            <person name="Kautmanova I."/>
            <person name="Kiss B."/>
            <person name="Kocsube S."/>
            <person name="Kotiranta H."/>
            <person name="LaButti K.M."/>
            <person name="Lechner B.E."/>
            <person name="Liimatainen K."/>
            <person name="Lipzen A."/>
            <person name="Lukacs Z."/>
            <person name="Mihaltcheva S."/>
            <person name="Morgado L.N."/>
            <person name="Niskanen T."/>
            <person name="Noordeloos M.E."/>
            <person name="Ohm R.A."/>
            <person name="Ortiz-Santana B."/>
            <person name="Ovrebo C."/>
            <person name="Racz N."/>
            <person name="Riley R."/>
            <person name="Savchenko A."/>
            <person name="Shiryaev A."/>
            <person name="Soop K."/>
            <person name="Spirin V."/>
            <person name="Szebenyi C."/>
            <person name="Tomsovsky M."/>
            <person name="Tulloss R.E."/>
            <person name="Uehling J."/>
            <person name="Grigoriev I.V."/>
            <person name="Vagvolgyi C."/>
            <person name="Papp T."/>
            <person name="Martin F.M."/>
            <person name="Miettinen O."/>
            <person name="Hibbett D.S."/>
            <person name="Nagy L.G."/>
        </authorList>
    </citation>
    <scope>NUCLEOTIDE SEQUENCE [LARGE SCALE GENOMIC DNA]</scope>
    <source>
        <strain evidence="1 2">FP101781</strain>
    </source>
</reference>
<evidence type="ECO:0000313" key="2">
    <source>
        <dbReference type="Proteomes" id="UP000298030"/>
    </source>
</evidence>
<evidence type="ECO:0000313" key="1">
    <source>
        <dbReference type="EMBL" id="TEB19411.1"/>
    </source>
</evidence>